<accession>A0A2W5SJR5</accession>
<dbReference type="AlphaFoldDB" id="A0A2W5SJR5"/>
<proteinExistence type="predicted"/>
<name>A0A2W5SJR5_CERSP</name>
<reference evidence="1 2" key="1">
    <citation type="submission" date="2017-08" db="EMBL/GenBank/DDBJ databases">
        <title>Infants hospitalized years apart are colonized by the same room-sourced microbial strains.</title>
        <authorList>
            <person name="Brooks B."/>
            <person name="Olm M.R."/>
            <person name="Firek B.A."/>
            <person name="Baker R."/>
            <person name="Thomas B.C."/>
            <person name="Morowitz M.J."/>
            <person name="Banfield J.F."/>
        </authorList>
    </citation>
    <scope>NUCLEOTIDE SEQUENCE [LARGE SCALE GENOMIC DNA]</scope>
    <source>
        <strain evidence="1">S2_003_000_R2_11</strain>
    </source>
</reference>
<dbReference type="EMBL" id="QFQS01000001">
    <property type="protein sequence ID" value="PZQ99914.1"/>
    <property type="molecule type" value="Genomic_DNA"/>
</dbReference>
<dbReference type="Proteomes" id="UP000248975">
    <property type="component" value="Unassembled WGS sequence"/>
</dbReference>
<protein>
    <submittedName>
        <fullName evidence="1">Uncharacterized protein</fullName>
    </submittedName>
</protein>
<sequence>MRSGTRPVASAAFAVGMKAKCAELTALDVEQLRSQTEELLADGDPLRAAILAFATQYELCRFDAAQLVDLGNQLCRAVEIALLPEPPDLDRRDIHG</sequence>
<evidence type="ECO:0000313" key="2">
    <source>
        <dbReference type="Proteomes" id="UP000248975"/>
    </source>
</evidence>
<evidence type="ECO:0000313" key="1">
    <source>
        <dbReference type="EMBL" id="PZQ99914.1"/>
    </source>
</evidence>
<gene>
    <name evidence="1" type="ORF">DI533_04590</name>
</gene>
<comment type="caution">
    <text evidence="1">The sequence shown here is derived from an EMBL/GenBank/DDBJ whole genome shotgun (WGS) entry which is preliminary data.</text>
</comment>
<organism evidence="1 2">
    <name type="scientific">Cereibacter sphaeroides</name>
    <name type="common">Rhodobacter sphaeroides</name>
    <dbReference type="NCBI Taxonomy" id="1063"/>
    <lineage>
        <taxon>Bacteria</taxon>
        <taxon>Pseudomonadati</taxon>
        <taxon>Pseudomonadota</taxon>
        <taxon>Alphaproteobacteria</taxon>
        <taxon>Rhodobacterales</taxon>
        <taxon>Paracoccaceae</taxon>
        <taxon>Cereibacter</taxon>
    </lineage>
</organism>